<dbReference type="EMBL" id="MFLU01000018">
    <property type="protein sequence ID" value="OGG73467.1"/>
    <property type="molecule type" value="Genomic_DNA"/>
</dbReference>
<accession>A0A1F6EIP6</accession>
<dbReference type="STRING" id="1798507.A3A34_01230"/>
<protein>
    <submittedName>
        <fullName evidence="1">Uncharacterized protein</fullName>
    </submittedName>
</protein>
<sequence>MGEIINIEKKRCVALNFRRWQNERQYRELRGVFVGPFREITAAKSWYARLTNILETDGEITVTKVLMGPVPWKRLRERGRKLIRPYDDKKETLWTFVRSLEKAILKRPLMNAKWVSEHRKSLALPKPTRT</sequence>
<organism evidence="1 2">
    <name type="scientific">Candidatus Kaiserbacteria bacterium RIFCSPLOWO2_01_FULL_50_24</name>
    <dbReference type="NCBI Taxonomy" id="1798507"/>
    <lineage>
        <taxon>Bacteria</taxon>
        <taxon>Candidatus Kaiseribacteriota</taxon>
    </lineage>
</organism>
<dbReference type="AlphaFoldDB" id="A0A1F6EIP6"/>
<evidence type="ECO:0000313" key="2">
    <source>
        <dbReference type="Proteomes" id="UP000178587"/>
    </source>
</evidence>
<proteinExistence type="predicted"/>
<dbReference type="Proteomes" id="UP000178587">
    <property type="component" value="Unassembled WGS sequence"/>
</dbReference>
<comment type="caution">
    <text evidence="1">The sequence shown here is derived from an EMBL/GenBank/DDBJ whole genome shotgun (WGS) entry which is preliminary data.</text>
</comment>
<evidence type="ECO:0000313" key="1">
    <source>
        <dbReference type="EMBL" id="OGG73467.1"/>
    </source>
</evidence>
<gene>
    <name evidence="1" type="ORF">A3A34_01230</name>
</gene>
<reference evidence="1 2" key="1">
    <citation type="journal article" date="2016" name="Nat. Commun.">
        <title>Thousands of microbial genomes shed light on interconnected biogeochemical processes in an aquifer system.</title>
        <authorList>
            <person name="Anantharaman K."/>
            <person name="Brown C.T."/>
            <person name="Hug L.A."/>
            <person name="Sharon I."/>
            <person name="Castelle C.J."/>
            <person name="Probst A.J."/>
            <person name="Thomas B.C."/>
            <person name="Singh A."/>
            <person name="Wilkins M.J."/>
            <person name="Karaoz U."/>
            <person name="Brodie E.L."/>
            <person name="Williams K.H."/>
            <person name="Hubbard S.S."/>
            <person name="Banfield J.F."/>
        </authorList>
    </citation>
    <scope>NUCLEOTIDE SEQUENCE [LARGE SCALE GENOMIC DNA]</scope>
</reference>
<name>A0A1F6EIP6_9BACT</name>